<organism evidence="1 2">
    <name type="scientific">Acetobacter orleanensis</name>
    <dbReference type="NCBI Taxonomy" id="104099"/>
    <lineage>
        <taxon>Bacteria</taxon>
        <taxon>Pseudomonadati</taxon>
        <taxon>Pseudomonadota</taxon>
        <taxon>Alphaproteobacteria</taxon>
        <taxon>Acetobacterales</taxon>
        <taxon>Acetobacteraceae</taxon>
        <taxon>Acetobacter</taxon>
    </lineage>
</organism>
<accession>A0A4Y3TNM6</accession>
<dbReference type="EMBL" id="BJMU01000010">
    <property type="protein sequence ID" value="GEB83384.1"/>
    <property type="molecule type" value="Genomic_DNA"/>
</dbReference>
<evidence type="ECO:0000313" key="2">
    <source>
        <dbReference type="Proteomes" id="UP000317617"/>
    </source>
</evidence>
<reference evidence="1 2" key="1">
    <citation type="submission" date="2019-06" db="EMBL/GenBank/DDBJ databases">
        <title>Whole genome shotgun sequence of Acetobacter orleanensis NBRC 13752.</title>
        <authorList>
            <person name="Hosoyama A."/>
            <person name="Uohara A."/>
            <person name="Ohji S."/>
            <person name="Ichikawa N."/>
        </authorList>
    </citation>
    <scope>NUCLEOTIDE SEQUENCE [LARGE SCALE GENOMIC DNA]</scope>
    <source>
        <strain evidence="1 2">NBRC 13752</strain>
    </source>
</reference>
<gene>
    <name evidence="1" type="ORF">AOR01nite_18610</name>
</gene>
<protein>
    <submittedName>
        <fullName evidence="1">Uncharacterized protein</fullName>
    </submittedName>
</protein>
<proteinExistence type="predicted"/>
<name>A0A4Y3TNM6_9PROT</name>
<evidence type="ECO:0000313" key="1">
    <source>
        <dbReference type="EMBL" id="GEB83384.1"/>
    </source>
</evidence>
<dbReference type="RefSeq" id="WP_156475910.1">
    <property type="nucleotide sequence ID" value="NZ_BJMU01000010.1"/>
</dbReference>
<dbReference type="InterPro" id="IPR036890">
    <property type="entry name" value="HATPase_C_sf"/>
</dbReference>
<sequence>MRGFYSVAERTDGAITVTLRDNGTRLDPVLHDQIFYPLIAFKENGNAMGLILAR</sequence>
<dbReference type="SUPFAM" id="SSF55874">
    <property type="entry name" value="ATPase domain of HSP90 chaperone/DNA topoisomerase II/histidine kinase"/>
    <property type="match status" value="1"/>
</dbReference>
<keyword evidence="2" id="KW-1185">Reference proteome</keyword>
<dbReference type="Proteomes" id="UP000317617">
    <property type="component" value="Unassembled WGS sequence"/>
</dbReference>
<dbReference type="AlphaFoldDB" id="A0A4Y3TNM6"/>
<comment type="caution">
    <text evidence="1">The sequence shown here is derived from an EMBL/GenBank/DDBJ whole genome shotgun (WGS) entry which is preliminary data.</text>
</comment>